<feature type="region of interest" description="Disordered" evidence="1">
    <location>
        <begin position="47"/>
        <end position="136"/>
    </location>
</feature>
<dbReference type="RefSeq" id="WP_090359192.1">
    <property type="nucleotide sequence ID" value="NZ_FMUB01000007.1"/>
</dbReference>
<name>A0A1G4WIV8_9MYCO</name>
<keyword evidence="2" id="KW-1133">Transmembrane helix</keyword>
<feature type="compositionally biased region" description="Low complexity" evidence="1">
    <location>
        <begin position="113"/>
        <end position="136"/>
    </location>
</feature>
<accession>A0A1G4WIV8</accession>
<proteinExistence type="predicted"/>
<evidence type="ECO:0000256" key="1">
    <source>
        <dbReference type="SAM" id="MobiDB-lite"/>
    </source>
</evidence>
<feature type="compositionally biased region" description="Low complexity" evidence="1">
    <location>
        <begin position="59"/>
        <end position="86"/>
    </location>
</feature>
<evidence type="ECO:0000313" key="4">
    <source>
        <dbReference type="Proteomes" id="UP000199707"/>
    </source>
</evidence>
<keyword evidence="2" id="KW-0472">Membrane</keyword>
<organism evidence="3 4">
    <name type="scientific">Mycolicibacterium fluoranthenivorans</name>
    <dbReference type="NCBI Taxonomy" id="258505"/>
    <lineage>
        <taxon>Bacteria</taxon>
        <taxon>Bacillati</taxon>
        <taxon>Actinomycetota</taxon>
        <taxon>Actinomycetes</taxon>
        <taxon>Mycobacteriales</taxon>
        <taxon>Mycobacteriaceae</taxon>
        <taxon>Mycolicibacterium</taxon>
    </lineage>
</organism>
<evidence type="ECO:0000256" key="2">
    <source>
        <dbReference type="SAM" id="Phobius"/>
    </source>
</evidence>
<dbReference type="STRING" id="1502745.SAMN02799620_03531"/>
<dbReference type="EMBL" id="FMUB01000007">
    <property type="protein sequence ID" value="SCX23841.1"/>
    <property type="molecule type" value="Genomic_DNA"/>
</dbReference>
<protein>
    <submittedName>
        <fullName evidence="3">Uncharacterized protein</fullName>
    </submittedName>
</protein>
<gene>
    <name evidence="3" type="ORF">SAMN02799620_03531</name>
</gene>
<feature type="transmembrane region" description="Helical" evidence="2">
    <location>
        <begin position="22"/>
        <end position="43"/>
    </location>
</feature>
<dbReference type="AlphaFoldDB" id="A0A1G4WIV8"/>
<evidence type="ECO:0000313" key="3">
    <source>
        <dbReference type="EMBL" id="SCX23841.1"/>
    </source>
</evidence>
<keyword evidence="2" id="KW-0812">Transmembrane</keyword>
<sequence>MGDDEDTATGEPAQAPWYEESWAVYAAGAGAVAVIVVLVFAVLQTAHDSVEPPRGPAPTTADAPSTSYTTTTTTTTTRSTRPSTSDINPGESSPGTTTTTTDDGWVPDFPELTGTTPTTTTDPYATSTSAPRAGAI</sequence>
<dbReference type="Proteomes" id="UP000199707">
    <property type="component" value="Unassembled WGS sequence"/>
</dbReference>
<reference evidence="4" key="1">
    <citation type="submission" date="2016-10" db="EMBL/GenBank/DDBJ databases">
        <authorList>
            <person name="Varghese N."/>
            <person name="Submissions S."/>
        </authorList>
    </citation>
    <scope>NUCLEOTIDE SEQUENCE [LARGE SCALE GENOMIC DNA]</scope>
    <source>
        <strain evidence="4">UNC267MFSha1.1M11</strain>
    </source>
</reference>